<comment type="caution">
    <text evidence="2">The sequence shown here is derived from an EMBL/GenBank/DDBJ whole genome shotgun (WGS) entry which is preliminary data.</text>
</comment>
<keyword evidence="1" id="KW-1133">Transmembrane helix</keyword>
<dbReference type="Proteomes" id="UP001642464">
    <property type="component" value="Unassembled WGS sequence"/>
</dbReference>
<organism evidence="2 3">
    <name type="scientific">Durusdinium trenchii</name>
    <dbReference type="NCBI Taxonomy" id="1381693"/>
    <lineage>
        <taxon>Eukaryota</taxon>
        <taxon>Sar</taxon>
        <taxon>Alveolata</taxon>
        <taxon>Dinophyceae</taxon>
        <taxon>Suessiales</taxon>
        <taxon>Symbiodiniaceae</taxon>
        <taxon>Durusdinium</taxon>
    </lineage>
</organism>
<dbReference type="EMBL" id="CAXAMM010000891">
    <property type="protein sequence ID" value="CAK8989457.1"/>
    <property type="molecule type" value="Genomic_DNA"/>
</dbReference>
<protein>
    <submittedName>
        <fullName evidence="2">Anaphase-promoting complex subunit 10</fullName>
    </submittedName>
</protein>
<feature type="transmembrane region" description="Helical" evidence="1">
    <location>
        <begin position="14"/>
        <end position="34"/>
    </location>
</feature>
<keyword evidence="3" id="KW-1185">Reference proteome</keyword>
<gene>
    <name evidence="2" type="ORF">SCF082_LOCUS1814</name>
</gene>
<evidence type="ECO:0000313" key="3">
    <source>
        <dbReference type="Proteomes" id="UP001642464"/>
    </source>
</evidence>
<evidence type="ECO:0000256" key="1">
    <source>
        <dbReference type="SAM" id="Phobius"/>
    </source>
</evidence>
<evidence type="ECO:0000313" key="2">
    <source>
        <dbReference type="EMBL" id="CAK8989457.1"/>
    </source>
</evidence>
<keyword evidence="1" id="KW-0812">Transmembrane</keyword>
<reference evidence="2 3" key="1">
    <citation type="submission" date="2024-02" db="EMBL/GenBank/DDBJ databases">
        <authorList>
            <person name="Chen Y."/>
            <person name="Shah S."/>
            <person name="Dougan E. K."/>
            <person name="Thang M."/>
            <person name="Chan C."/>
        </authorList>
    </citation>
    <scope>NUCLEOTIDE SEQUENCE [LARGE SCALE GENOMIC DNA]</scope>
</reference>
<proteinExistence type="predicted"/>
<accession>A0ABP0HH18</accession>
<name>A0ABP0HH18_9DINO</name>
<keyword evidence="1" id="KW-0472">Membrane</keyword>
<sequence length="101" mass="11444">MGNVIYPMWAECPMLTRMVIVGYPAMSMVFLMLASVSDETAWFVDSLFNCNLDNLMSGKTEPEFFDLRLPQHVHRRGGIPELVGDSPNLETWFGRQSSLCP</sequence>